<sequence length="70" mass="7877">MGDVAAHMLPFAGTHYCVVFICNLDEYYNSWEKMISAGAKQIFPAHGEPFPVDKLAGNIHKNKSENLVFY</sequence>
<gene>
    <name evidence="1" type="ORF">H6X83_07930</name>
</gene>
<dbReference type="RefSeq" id="WP_212505967.1">
    <property type="nucleotide sequence ID" value="NZ_CP060696.1"/>
</dbReference>
<dbReference type="EMBL" id="CP060696">
    <property type="protein sequence ID" value="QNO16900.1"/>
    <property type="molecule type" value="Genomic_DNA"/>
</dbReference>
<name>A0A7G9WDY8_9FIRM</name>
<dbReference type="AlphaFoldDB" id="A0A7G9WDY8"/>
<dbReference type="InterPro" id="IPR036866">
    <property type="entry name" value="RibonucZ/Hydroxyglut_hydro"/>
</dbReference>
<dbReference type="Proteomes" id="UP000516046">
    <property type="component" value="Chromosome"/>
</dbReference>
<evidence type="ECO:0000313" key="2">
    <source>
        <dbReference type="Proteomes" id="UP000516046"/>
    </source>
</evidence>
<organism evidence="1 2">
    <name type="scientific">Caproicibacterium amylolyticum</name>
    <dbReference type="NCBI Taxonomy" id="2766537"/>
    <lineage>
        <taxon>Bacteria</taxon>
        <taxon>Bacillati</taxon>
        <taxon>Bacillota</taxon>
        <taxon>Clostridia</taxon>
        <taxon>Eubacteriales</taxon>
        <taxon>Oscillospiraceae</taxon>
        <taxon>Caproicibacterium</taxon>
    </lineage>
</organism>
<dbReference type="Gene3D" id="3.60.15.10">
    <property type="entry name" value="Ribonuclease Z/Hydroxyacylglutathione hydrolase-like"/>
    <property type="match status" value="1"/>
</dbReference>
<accession>A0A7G9WDY8</accession>
<protein>
    <submittedName>
        <fullName evidence="1">Uncharacterized protein</fullName>
    </submittedName>
</protein>
<reference evidence="1 2" key="1">
    <citation type="submission" date="2020-08" db="EMBL/GenBank/DDBJ databases">
        <authorList>
            <person name="Ren C."/>
            <person name="Gu Y."/>
            <person name="Xu Y."/>
        </authorList>
    </citation>
    <scope>NUCLEOTIDE SEQUENCE [LARGE SCALE GENOMIC DNA]</scope>
    <source>
        <strain evidence="1 2">LBM18003</strain>
    </source>
</reference>
<evidence type="ECO:0000313" key="1">
    <source>
        <dbReference type="EMBL" id="QNO16900.1"/>
    </source>
</evidence>
<keyword evidence="2" id="KW-1185">Reference proteome</keyword>
<dbReference type="SUPFAM" id="SSF56281">
    <property type="entry name" value="Metallo-hydrolase/oxidoreductase"/>
    <property type="match status" value="1"/>
</dbReference>
<dbReference type="KEGG" id="caml:H6X83_07930"/>
<proteinExistence type="predicted"/>